<dbReference type="Proteomes" id="UP001164929">
    <property type="component" value="Chromosome 19"/>
</dbReference>
<organism evidence="1 2">
    <name type="scientific">Populus alba x Populus x berolinensis</name>
    <dbReference type="NCBI Taxonomy" id="444605"/>
    <lineage>
        <taxon>Eukaryota</taxon>
        <taxon>Viridiplantae</taxon>
        <taxon>Streptophyta</taxon>
        <taxon>Embryophyta</taxon>
        <taxon>Tracheophyta</taxon>
        <taxon>Spermatophyta</taxon>
        <taxon>Magnoliopsida</taxon>
        <taxon>eudicotyledons</taxon>
        <taxon>Gunneridae</taxon>
        <taxon>Pentapetalae</taxon>
        <taxon>rosids</taxon>
        <taxon>fabids</taxon>
        <taxon>Malpighiales</taxon>
        <taxon>Salicaceae</taxon>
        <taxon>Saliceae</taxon>
        <taxon>Populus</taxon>
    </lineage>
</organism>
<dbReference type="AlphaFoldDB" id="A0AAD6L8R3"/>
<evidence type="ECO:0000313" key="1">
    <source>
        <dbReference type="EMBL" id="KAJ6952462.1"/>
    </source>
</evidence>
<reference evidence="1" key="1">
    <citation type="journal article" date="2023" name="Mol. Ecol. Resour.">
        <title>Chromosome-level genome assembly of a triploid poplar Populus alba 'Berolinensis'.</title>
        <authorList>
            <person name="Chen S."/>
            <person name="Yu Y."/>
            <person name="Wang X."/>
            <person name="Wang S."/>
            <person name="Zhang T."/>
            <person name="Zhou Y."/>
            <person name="He R."/>
            <person name="Meng N."/>
            <person name="Wang Y."/>
            <person name="Liu W."/>
            <person name="Liu Z."/>
            <person name="Liu J."/>
            <person name="Guo Q."/>
            <person name="Huang H."/>
            <person name="Sederoff R.R."/>
            <person name="Wang G."/>
            <person name="Qu G."/>
            <person name="Chen S."/>
        </authorList>
    </citation>
    <scope>NUCLEOTIDE SEQUENCE</scope>
    <source>
        <strain evidence="1">SC-2020</strain>
    </source>
</reference>
<protein>
    <submittedName>
        <fullName evidence="1">Uncharacterized protein</fullName>
    </submittedName>
</protein>
<accession>A0AAD6L8R3</accession>
<dbReference type="EMBL" id="JAQIZT010000019">
    <property type="protein sequence ID" value="KAJ6952462.1"/>
    <property type="molecule type" value="Genomic_DNA"/>
</dbReference>
<evidence type="ECO:0000313" key="2">
    <source>
        <dbReference type="Proteomes" id="UP001164929"/>
    </source>
</evidence>
<keyword evidence="2" id="KW-1185">Reference proteome</keyword>
<comment type="caution">
    <text evidence="1">The sequence shown here is derived from an EMBL/GenBank/DDBJ whole genome shotgun (WGS) entry which is preliminary data.</text>
</comment>
<gene>
    <name evidence="1" type="ORF">NC653_041565</name>
</gene>
<sequence length="64" mass="7068">MTPNKGRHRFCQEWHSCIRTTQFSIPTGAVCGPTQIGKMILVSIQMGEAPVLVSFIGHLGDLRD</sequence>
<proteinExistence type="predicted"/>
<name>A0AAD6L8R3_9ROSI</name>